<reference evidence="3" key="1">
    <citation type="submission" date="2012-12" db="EMBL/GenBank/DDBJ databases">
        <authorList>
            <person name="Hellsten U."/>
            <person name="Grimwood J."/>
            <person name="Chapman J.A."/>
            <person name="Shapiro H."/>
            <person name="Aerts A."/>
            <person name="Otillar R.P."/>
            <person name="Terry A.Y."/>
            <person name="Boore J.L."/>
            <person name="Simakov O."/>
            <person name="Marletaz F."/>
            <person name="Cho S.-J."/>
            <person name="Edsinger-Gonzales E."/>
            <person name="Havlak P."/>
            <person name="Kuo D.-H."/>
            <person name="Larsson T."/>
            <person name="Lv J."/>
            <person name="Arendt D."/>
            <person name="Savage R."/>
            <person name="Osoegawa K."/>
            <person name="de Jong P."/>
            <person name="Lindberg D.R."/>
            <person name="Seaver E.C."/>
            <person name="Weisblat D.A."/>
            <person name="Putnam N.H."/>
            <person name="Grigoriev I.V."/>
            <person name="Rokhsar D.S."/>
        </authorList>
    </citation>
    <scope>NUCLEOTIDE SEQUENCE</scope>
    <source>
        <strain evidence="3">I ESC-2004</strain>
    </source>
</reference>
<evidence type="ECO:0000313" key="3">
    <source>
        <dbReference type="Proteomes" id="UP000014760"/>
    </source>
</evidence>
<dbReference type="OMA" id="ISPWFRE"/>
<proteinExistence type="predicted"/>
<evidence type="ECO:0000313" key="2">
    <source>
        <dbReference type="EnsemblMetazoa" id="CapteP96001"/>
    </source>
</evidence>
<dbReference type="EMBL" id="KB305692">
    <property type="protein sequence ID" value="ELU00817.1"/>
    <property type="molecule type" value="Genomic_DNA"/>
</dbReference>
<reference evidence="2" key="3">
    <citation type="submission" date="2015-06" db="UniProtKB">
        <authorList>
            <consortium name="EnsemblMetazoa"/>
        </authorList>
    </citation>
    <scope>IDENTIFICATION</scope>
</reference>
<sequence>MCFLASLLVKHAPVKTGILPSRTKSTWYTDELRLLKQERRLCERRWIRTDLQVHREALVEKRRILNALLKKTKSQYYNNLIGEHSQGPKKL</sequence>
<gene>
    <name evidence="1" type="ORF">CAPTEDRAFT_96001</name>
</gene>
<keyword evidence="3" id="KW-1185">Reference proteome</keyword>
<reference evidence="1 3" key="2">
    <citation type="journal article" date="2013" name="Nature">
        <title>Insights into bilaterian evolution from three spiralian genomes.</title>
        <authorList>
            <person name="Simakov O."/>
            <person name="Marletaz F."/>
            <person name="Cho S.J."/>
            <person name="Edsinger-Gonzales E."/>
            <person name="Havlak P."/>
            <person name="Hellsten U."/>
            <person name="Kuo D.H."/>
            <person name="Larsson T."/>
            <person name="Lv J."/>
            <person name="Arendt D."/>
            <person name="Savage R."/>
            <person name="Osoegawa K."/>
            <person name="de Jong P."/>
            <person name="Grimwood J."/>
            <person name="Chapman J.A."/>
            <person name="Shapiro H."/>
            <person name="Aerts A."/>
            <person name="Otillar R.P."/>
            <person name="Terry A.Y."/>
            <person name="Boore J.L."/>
            <person name="Grigoriev I.V."/>
            <person name="Lindberg D.R."/>
            <person name="Seaver E.C."/>
            <person name="Weisblat D.A."/>
            <person name="Putnam N.H."/>
            <person name="Rokhsar D.S."/>
        </authorList>
    </citation>
    <scope>NUCLEOTIDE SEQUENCE</scope>
    <source>
        <strain evidence="1 3">I ESC-2004</strain>
    </source>
</reference>
<dbReference type="OrthoDB" id="10072198at2759"/>
<feature type="non-terminal residue" evidence="1">
    <location>
        <position position="91"/>
    </location>
</feature>
<dbReference type="STRING" id="283909.R7UC24"/>
<protein>
    <submittedName>
        <fullName evidence="1 2">Uncharacterized protein</fullName>
    </submittedName>
</protein>
<accession>R7UC24</accession>
<name>R7UC24_CAPTE</name>
<organism evidence="1">
    <name type="scientific">Capitella teleta</name>
    <name type="common">Polychaete worm</name>
    <dbReference type="NCBI Taxonomy" id="283909"/>
    <lineage>
        <taxon>Eukaryota</taxon>
        <taxon>Metazoa</taxon>
        <taxon>Spiralia</taxon>
        <taxon>Lophotrochozoa</taxon>
        <taxon>Annelida</taxon>
        <taxon>Polychaeta</taxon>
        <taxon>Sedentaria</taxon>
        <taxon>Scolecida</taxon>
        <taxon>Capitellidae</taxon>
        <taxon>Capitella</taxon>
    </lineage>
</organism>
<dbReference type="HOGENOM" id="CLU_188066_0_0_1"/>
<dbReference type="AlphaFoldDB" id="R7UC24"/>
<evidence type="ECO:0000313" key="1">
    <source>
        <dbReference type="EMBL" id="ELU00817.1"/>
    </source>
</evidence>
<dbReference type="EMBL" id="AMQN01009550">
    <property type="status" value="NOT_ANNOTATED_CDS"/>
    <property type="molecule type" value="Genomic_DNA"/>
</dbReference>
<dbReference type="EnsemblMetazoa" id="CapteT96001">
    <property type="protein sequence ID" value="CapteP96001"/>
    <property type="gene ID" value="CapteG96001"/>
</dbReference>
<dbReference type="Proteomes" id="UP000014760">
    <property type="component" value="Unassembled WGS sequence"/>
</dbReference>